<comment type="caution">
    <text evidence="1">The sequence shown here is derived from an EMBL/GenBank/DDBJ whole genome shotgun (WGS) entry which is preliminary data.</text>
</comment>
<evidence type="ECO:0000313" key="2">
    <source>
        <dbReference type="Proteomes" id="UP001148838"/>
    </source>
</evidence>
<accession>A0ABQ8U1Q7</accession>
<proteinExistence type="predicted"/>
<organism evidence="1 2">
    <name type="scientific">Periplaneta americana</name>
    <name type="common">American cockroach</name>
    <name type="synonym">Blatta americana</name>
    <dbReference type="NCBI Taxonomy" id="6978"/>
    <lineage>
        <taxon>Eukaryota</taxon>
        <taxon>Metazoa</taxon>
        <taxon>Ecdysozoa</taxon>
        <taxon>Arthropoda</taxon>
        <taxon>Hexapoda</taxon>
        <taxon>Insecta</taxon>
        <taxon>Pterygota</taxon>
        <taxon>Neoptera</taxon>
        <taxon>Polyneoptera</taxon>
        <taxon>Dictyoptera</taxon>
        <taxon>Blattodea</taxon>
        <taxon>Blattoidea</taxon>
        <taxon>Blattidae</taxon>
        <taxon>Blattinae</taxon>
        <taxon>Periplaneta</taxon>
    </lineage>
</organism>
<protein>
    <submittedName>
        <fullName evidence="1">Uncharacterized protein</fullName>
    </submittedName>
</protein>
<dbReference type="Proteomes" id="UP001148838">
    <property type="component" value="Unassembled WGS sequence"/>
</dbReference>
<evidence type="ECO:0000313" key="1">
    <source>
        <dbReference type="EMBL" id="KAJ4451893.1"/>
    </source>
</evidence>
<dbReference type="EMBL" id="JAJSOF020000001">
    <property type="protein sequence ID" value="KAJ4451893.1"/>
    <property type="molecule type" value="Genomic_DNA"/>
</dbReference>
<keyword evidence="2" id="KW-1185">Reference proteome</keyword>
<sequence length="369" mass="42872">MTAIEPSSTFVPISLQLDVIVVHRSSEIRNTMYAMIRLTSCKPSQYFFRQEQIPCDPLEAVLFLHMNMVDLSVLRRGPRQTEQNARLNEFSYDYKICVVRDETVEEIRVHGMSRPLYVSVESGVFVSGVVYSADSSVRFHQHVVTLDFVAISFLMLFLDVTTCKLGLMSLKTNIFRYGTYNLSYNELNLYSNFHRNRFSHYRVKRFEGTILRKRMRFHPCLLQLLQALKPEDKVLRRNFCTSMQTLIGNDDEFIRSVVFSDDVTFQLSELLQLLISHRCKLGTYKVVRIEKNISQLELIYPVTGHSFLPSDRVFGLIERELRKIETITTKEDYYAIFKKYGTLKLIGSDWKAVAKRCMTSASQLPLADV</sequence>
<gene>
    <name evidence="1" type="ORF">ANN_03371</name>
</gene>
<reference evidence="1 2" key="1">
    <citation type="journal article" date="2022" name="Allergy">
        <title>Genome assembly and annotation of Periplaneta americana reveal a comprehensive cockroach allergen profile.</title>
        <authorList>
            <person name="Wang L."/>
            <person name="Xiong Q."/>
            <person name="Saelim N."/>
            <person name="Wang L."/>
            <person name="Nong W."/>
            <person name="Wan A.T."/>
            <person name="Shi M."/>
            <person name="Liu X."/>
            <person name="Cao Q."/>
            <person name="Hui J.H.L."/>
            <person name="Sookrung N."/>
            <person name="Leung T.F."/>
            <person name="Tungtrongchitr A."/>
            <person name="Tsui S.K.W."/>
        </authorList>
    </citation>
    <scope>NUCLEOTIDE SEQUENCE [LARGE SCALE GENOMIC DNA]</scope>
    <source>
        <strain evidence="1">PWHHKU_190912</strain>
    </source>
</reference>
<name>A0ABQ8U1Q7_PERAM</name>